<dbReference type="KEGG" id="lpk:LACPI_1946"/>
<evidence type="ECO:0000313" key="2">
    <source>
        <dbReference type="EMBL" id="CEN29146.1"/>
    </source>
</evidence>
<dbReference type="HOGENOM" id="CLU_017434_3_0_9"/>
<dbReference type="Pfam" id="PF04233">
    <property type="entry name" value="Phage_Mu_F"/>
    <property type="match status" value="1"/>
</dbReference>
<dbReference type="Proteomes" id="UP000033166">
    <property type="component" value="Chromosome I"/>
</dbReference>
<name>A0A0D6DZE8_9LACT</name>
<dbReference type="EMBL" id="LN774769">
    <property type="protein sequence ID" value="CEN29146.1"/>
    <property type="molecule type" value="Genomic_DNA"/>
</dbReference>
<organism evidence="2 3">
    <name type="scientific">Pseudolactococcus piscium MKFS47</name>
    <dbReference type="NCBI Taxonomy" id="297352"/>
    <lineage>
        <taxon>Bacteria</taxon>
        <taxon>Bacillati</taxon>
        <taxon>Bacillota</taxon>
        <taxon>Bacilli</taxon>
        <taxon>Lactobacillales</taxon>
        <taxon>Streptococcaceae</taxon>
        <taxon>Pseudolactococcus</taxon>
    </lineage>
</organism>
<evidence type="ECO:0000259" key="1">
    <source>
        <dbReference type="Pfam" id="PF04233"/>
    </source>
</evidence>
<reference evidence="3" key="1">
    <citation type="submission" date="2015-01" db="EMBL/GenBank/DDBJ databases">
        <authorList>
            <person name="Andreevskaya M."/>
        </authorList>
    </citation>
    <scope>NUCLEOTIDE SEQUENCE [LARGE SCALE GENOMIC DNA]</scope>
    <source>
        <strain evidence="3">MKFS47</strain>
    </source>
</reference>
<protein>
    <submittedName>
        <fullName evidence="2">Phage head morphogenesis protein</fullName>
    </submittedName>
</protein>
<sequence length="302" mass="34494">MKSQEYWRKREQDNIKRLLKNDINYQKEIERIYAENLRNVEARIDSLYRRYSDKNGEISLADVKAIADKTDVTALAETARKMSQDKDFSQYADDLLAKYNLKMQVSRLELLKDEINLELIKNGVNVDKYVADKLTDETKAELKRQAGILGETLDVTDPKLVTNIINGSFGSSTFSERIWGNTQYLANSLDTLLTQSIINGRHPNDVARELRKQFDISQKQAERLMRTESARVHAECAVKSMEKNGVTQYEWVSEPSACKICGPLDGKIFEVKGAEFGNVNHPLFPLHPNCRCAVISVINRDD</sequence>
<proteinExistence type="predicted"/>
<feature type="domain" description="Phage head morphogenesis" evidence="1">
    <location>
        <begin position="189"/>
        <end position="295"/>
    </location>
</feature>
<evidence type="ECO:0000313" key="3">
    <source>
        <dbReference type="Proteomes" id="UP000033166"/>
    </source>
</evidence>
<gene>
    <name evidence="2" type="ORF">LACPI_1946</name>
</gene>
<dbReference type="AlphaFoldDB" id="A0A0D6DZE8"/>
<accession>A0A0D6DZE8</accession>
<dbReference type="InterPro" id="IPR006528">
    <property type="entry name" value="Phage_head_morphogenesis_dom"/>
</dbReference>
<dbReference type="NCBIfam" id="TIGR01641">
    <property type="entry name" value="phageSPP1_gp7"/>
    <property type="match status" value="1"/>
</dbReference>
<dbReference type="RefSeq" id="WP_047916153.1">
    <property type="nucleotide sequence ID" value="NZ_LN774769.1"/>
</dbReference>